<dbReference type="Proteomes" id="UP000254060">
    <property type="component" value="Unassembled WGS sequence"/>
</dbReference>
<evidence type="ECO:0000313" key="2">
    <source>
        <dbReference type="Proteomes" id="UP000254060"/>
    </source>
</evidence>
<dbReference type="EMBL" id="UGGP01000002">
    <property type="protein sequence ID" value="STO53239.1"/>
    <property type="molecule type" value="Genomic_DNA"/>
</dbReference>
<sequence length="149" mass="17579">MEELRQIRLRLKPETVAYLEEFADDKRFGHLGQVIDHIADEHKHLADEKWDMQFLTRSISTQVSHRIEELVNEQISTELERIRLAANRSDRHGQILTELLQALMQTEGIEDIMTTDQFKPTFLATAERVVQERIEHQKQKKDTLTFERG</sequence>
<evidence type="ECO:0000313" key="1">
    <source>
        <dbReference type="EMBL" id="STO53239.1"/>
    </source>
</evidence>
<reference evidence="1 2" key="1">
    <citation type="submission" date="2018-06" db="EMBL/GenBank/DDBJ databases">
        <authorList>
            <consortium name="Pathogen Informatics"/>
            <person name="Doyle S."/>
        </authorList>
    </citation>
    <scope>NUCLEOTIDE SEQUENCE [LARGE SCALE GENOMIC DNA]</scope>
    <source>
        <strain evidence="1 2">NCTC13163</strain>
    </source>
</reference>
<dbReference type="OrthoDB" id="2427428at2"/>
<accession>A0A377HH24</accession>
<name>A0A377HH24_9BACL</name>
<proteinExistence type="predicted"/>
<dbReference type="RefSeq" id="WP_051638970.1">
    <property type="nucleotide sequence ID" value="NZ_UGGP01000002.1"/>
</dbReference>
<protein>
    <submittedName>
        <fullName evidence="1">Uncharacterized protein</fullName>
    </submittedName>
</protein>
<organism evidence="1 2">
    <name type="scientific">Exiguobacterium aurantiacum</name>
    <dbReference type="NCBI Taxonomy" id="33987"/>
    <lineage>
        <taxon>Bacteria</taxon>
        <taxon>Bacillati</taxon>
        <taxon>Bacillota</taxon>
        <taxon>Bacilli</taxon>
        <taxon>Bacillales</taxon>
        <taxon>Bacillales Family XII. Incertae Sedis</taxon>
        <taxon>Exiguobacterium</taxon>
    </lineage>
</organism>
<dbReference type="AlphaFoldDB" id="A0A377HH24"/>
<dbReference type="STRING" id="1397694.GCA_000702585_03079"/>
<gene>
    <name evidence="1" type="ORF">NCTC13163_03220</name>
</gene>